<dbReference type="Proteomes" id="UP000789920">
    <property type="component" value="Unassembled WGS sequence"/>
</dbReference>
<reference evidence="1" key="1">
    <citation type="submission" date="2021-06" db="EMBL/GenBank/DDBJ databases">
        <authorList>
            <person name="Kallberg Y."/>
            <person name="Tangrot J."/>
            <person name="Rosling A."/>
        </authorList>
    </citation>
    <scope>NUCLEOTIDE SEQUENCE</scope>
    <source>
        <strain evidence="1">MA461A</strain>
    </source>
</reference>
<comment type="caution">
    <text evidence="1">The sequence shown here is derived from an EMBL/GenBank/DDBJ whole genome shotgun (WGS) entry which is preliminary data.</text>
</comment>
<gene>
    <name evidence="1" type="ORF">RPERSI_LOCUS25034</name>
</gene>
<name>A0ACA9S0J1_9GLOM</name>
<evidence type="ECO:0000313" key="1">
    <source>
        <dbReference type="EMBL" id="CAG8819005.1"/>
    </source>
</evidence>
<protein>
    <submittedName>
        <fullName evidence="1">10362_t:CDS:1</fullName>
    </submittedName>
</protein>
<accession>A0ACA9S0J1</accession>
<evidence type="ECO:0000313" key="2">
    <source>
        <dbReference type="Proteomes" id="UP000789920"/>
    </source>
</evidence>
<keyword evidence="2" id="KW-1185">Reference proteome</keyword>
<feature type="non-terminal residue" evidence="1">
    <location>
        <position position="42"/>
    </location>
</feature>
<proteinExistence type="predicted"/>
<sequence length="42" mass="5042">MDLQSKLLFLLQEFGYTKAISIEDIFNYLDERQNQHLVPKNQ</sequence>
<dbReference type="EMBL" id="CAJVQC010081730">
    <property type="protein sequence ID" value="CAG8819005.1"/>
    <property type="molecule type" value="Genomic_DNA"/>
</dbReference>
<organism evidence="1 2">
    <name type="scientific">Racocetra persica</name>
    <dbReference type="NCBI Taxonomy" id="160502"/>
    <lineage>
        <taxon>Eukaryota</taxon>
        <taxon>Fungi</taxon>
        <taxon>Fungi incertae sedis</taxon>
        <taxon>Mucoromycota</taxon>
        <taxon>Glomeromycotina</taxon>
        <taxon>Glomeromycetes</taxon>
        <taxon>Diversisporales</taxon>
        <taxon>Gigasporaceae</taxon>
        <taxon>Racocetra</taxon>
    </lineage>
</organism>